<comment type="similarity">
    <text evidence="8">Belongs to the queuine tRNA-ribosyltransferase family.</text>
</comment>
<dbReference type="Proteomes" id="UP000252147">
    <property type="component" value="Unassembled WGS sequence"/>
</dbReference>
<dbReference type="InterPro" id="IPR002616">
    <property type="entry name" value="tRNA_ribo_trans-like"/>
</dbReference>
<evidence type="ECO:0000256" key="2">
    <source>
        <dbReference type="ARBA" id="ARBA00022676"/>
    </source>
</evidence>
<evidence type="ECO:0000256" key="1">
    <source>
        <dbReference type="ARBA" id="ARBA00004691"/>
    </source>
</evidence>
<dbReference type="Gene3D" id="3.20.20.105">
    <property type="entry name" value="Queuine tRNA-ribosyltransferase-like"/>
    <property type="match status" value="1"/>
</dbReference>
<feature type="region of interest" description="RNA binding" evidence="8">
    <location>
        <begin position="245"/>
        <end position="251"/>
    </location>
</feature>
<evidence type="ECO:0000256" key="5">
    <source>
        <dbReference type="ARBA" id="ARBA00022723"/>
    </source>
</evidence>
<evidence type="ECO:0000259" key="9">
    <source>
        <dbReference type="Pfam" id="PF01702"/>
    </source>
</evidence>
<dbReference type="GO" id="GO:0005829">
    <property type="term" value="C:cytosol"/>
    <property type="evidence" value="ECO:0007669"/>
    <property type="project" value="TreeGrafter"/>
</dbReference>
<proteinExistence type="inferred from homology"/>
<comment type="caution">
    <text evidence="10">The sequence shown here is derived from an EMBL/GenBank/DDBJ whole genome shotgun (WGS) entry which is preliminary data.</text>
</comment>
<keyword evidence="6 8" id="KW-0671">Queuosine biosynthesis</keyword>
<evidence type="ECO:0000313" key="10">
    <source>
        <dbReference type="EMBL" id="RCL38082.1"/>
    </source>
</evidence>
<keyword evidence="3 8" id="KW-0808">Transferase</keyword>
<dbReference type="EMBL" id="QOPD01000005">
    <property type="protein sequence ID" value="RCL38082.1"/>
    <property type="molecule type" value="Genomic_DNA"/>
</dbReference>
<evidence type="ECO:0000256" key="7">
    <source>
        <dbReference type="ARBA" id="ARBA00050112"/>
    </source>
</evidence>
<dbReference type="AlphaFoldDB" id="A0A368BMJ3"/>
<feature type="binding site" evidence="8">
    <location>
        <position position="187"/>
    </location>
    <ligand>
        <name>substrate</name>
    </ligand>
</feature>
<dbReference type="InterPro" id="IPR004803">
    <property type="entry name" value="TGT"/>
</dbReference>
<keyword evidence="5" id="KW-0479">Metal-binding</keyword>
<dbReference type="Pfam" id="PF01702">
    <property type="entry name" value="TGT"/>
    <property type="match status" value="1"/>
</dbReference>
<dbReference type="EC" id="2.4.2.29" evidence="8"/>
<organism evidence="10 11">
    <name type="scientific">SAR86 cluster bacterium</name>
    <dbReference type="NCBI Taxonomy" id="2030880"/>
    <lineage>
        <taxon>Bacteria</taxon>
        <taxon>Pseudomonadati</taxon>
        <taxon>Pseudomonadota</taxon>
        <taxon>Gammaproteobacteria</taxon>
        <taxon>SAR86 cluster</taxon>
    </lineage>
</organism>
<name>A0A368BMJ3_9GAMM</name>
<feature type="domain" description="tRNA-guanine(15) transglycosylase-like" evidence="9">
    <location>
        <begin position="10"/>
        <end position="363"/>
    </location>
</feature>
<dbReference type="InterPro" id="IPR036511">
    <property type="entry name" value="TGT-like_sf"/>
</dbReference>
<evidence type="ECO:0000256" key="3">
    <source>
        <dbReference type="ARBA" id="ARBA00022679"/>
    </source>
</evidence>
<protein>
    <recommendedName>
        <fullName evidence="8">Queuine tRNA-ribosyltransferase</fullName>
        <ecNumber evidence="8">2.4.2.29</ecNumber>
    </recommendedName>
    <alternativeName>
        <fullName evidence="8">Guanine insertion enzyme</fullName>
    </alternativeName>
    <alternativeName>
        <fullName evidence="8">tRNA-guanine transglycosylase</fullName>
    </alternativeName>
</protein>
<evidence type="ECO:0000313" key="11">
    <source>
        <dbReference type="Proteomes" id="UP000252147"/>
    </source>
</evidence>
<dbReference type="GO" id="GO:0008616">
    <property type="term" value="P:tRNA queuosine(34) biosynthetic process"/>
    <property type="evidence" value="ECO:0007669"/>
    <property type="project" value="UniProtKB-UniRule"/>
</dbReference>
<comment type="catalytic activity">
    <reaction evidence="7 8">
        <text>7-aminomethyl-7-carbaguanine + guanosine(34) in tRNA = 7-aminomethyl-7-carbaguanosine(34) in tRNA + guanine</text>
        <dbReference type="Rhea" id="RHEA:24104"/>
        <dbReference type="Rhea" id="RHEA-COMP:10341"/>
        <dbReference type="Rhea" id="RHEA-COMP:10342"/>
        <dbReference type="ChEBI" id="CHEBI:16235"/>
        <dbReference type="ChEBI" id="CHEBI:58703"/>
        <dbReference type="ChEBI" id="CHEBI:74269"/>
        <dbReference type="ChEBI" id="CHEBI:82833"/>
        <dbReference type="EC" id="2.4.2.29"/>
    </reaction>
</comment>
<feature type="binding site" evidence="8">
    <location>
        <begin position="89"/>
        <end position="93"/>
    </location>
    <ligand>
        <name>substrate</name>
    </ligand>
</feature>
<dbReference type="NCBIfam" id="TIGR00430">
    <property type="entry name" value="Q_tRNA_tgt"/>
    <property type="match status" value="1"/>
</dbReference>
<feature type="active site" description="Nucleophile" evidence="8">
    <location>
        <position position="264"/>
    </location>
</feature>
<evidence type="ECO:0000256" key="4">
    <source>
        <dbReference type="ARBA" id="ARBA00022694"/>
    </source>
</evidence>
<accession>A0A368BMJ3</accession>
<comment type="subunit">
    <text evidence="8">Homodimer. Within each dimer, one monomer is responsible for RNA recognition and catalysis, while the other monomer binds to the replacement base PreQ1.</text>
</comment>
<reference evidence="10 11" key="1">
    <citation type="journal article" date="2018" name="Microbiome">
        <title>Fine metagenomic profile of the Mediterranean stratified and mixed water columns revealed by assembly and recruitment.</title>
        <authorList>
            <person name="Haro-Moreno J.M."/>
            <person name="Lopez-Perez M."/>
            <person name="De La Torre J.R."/>
            <person name="Picazo A."/>
            <person name="Camacho A."/>
            <person name="Rodriguez-Valera F."/>
        </authorList>
    </citation>
    <scope>NUCLEOTIDE SEQUENCE [LARGE SCALE GENOMIC DNA]</scope>
    <source>
        <strain evidence="10">MED-G83</strain>
    </source>
</reference>
<gene>
    <name evidence="8" type="primary">tgt</name>
    <name evidence="10" type="ORF">DBW97_03350</name>
</gene>
<feature type="region of interest" description="RNA binding; important for wobble base 34 recognition" evidence="8">
    <location>
        <begin position="269"/>
        <end position="273"/>
    </location>
</feature>
<dbReference type="InterPro" id="IPR050076">
    <property type="entry name" value="ArchSynthase1/Queuine_TRR"/>
</dbReference>
<dbReference type="PANTHER" id="PTHR46499">
    <property type="entry name" value="QUEUINE TRNA-RIBOSYLTRANSFERASE"/>
    <property type="match status" value="1"/>
</dbReference>
<dbReference type="UniPathway" id="UPA00392"/>
<dbReference type="HAMAP" id="MF_00168">
    <property type="entry name" value="Q_tRNA_Tgt"/>
    <property type="match status" value="1"/>
</dbReference>
<feature type="binding site" evidence="8">
    <location>
        <position position="143"/>
    </location>
    <ligand>
        <name>substrate</name>
    </ligand>
</feature>
<evidence type="ECO:0000256" key="6">
    <source>
        <dbReference type="ARBA" id="ARBA00022785"/>
    </source>
</evidence>
<keyword evidence="2 8" id="KW-0328">Glycosyltransferase</keyword>
<dbReference type="GO" id="GO:0046872">
    <property type="term" value="F:metal ion binding"/>
    <property type="evidence" value="ECO:0007669"/>
    <property type="project" value="UniProtKB-KW"/>
</dbReference>
<feature type="active site" description="Proton acceptor" evidence="8">
    <location>
        <position position="89"/>
    </location>
</feature>
<comment type="caution">
    <text evidence="8">Lacks conserved residue(s) required for the propagation of feature annotation.</text>
</comment>
<feature type="binding site" evidence="8">
    <location>
        <position position="214"/>
    </location>
    <ligand>
        <name>substrate</name>
    </ligand>
</feature>
<dbReference type="PANTHER" id="PTHR46499:SF1">
    <property type="entry name" value="QUEUINE TRNA-RIBOSYLTRANSFERASE"/>
    <property type="match status" value="1"/>
</dbReference>
<keyword evidence="4 8" id="KW-0819">tRNA processing</keyword>
<comment type="function">
    <text evidence="8">Catalyzes the base-exchange of a guanine (G) residue with the queuine precursor 7-aminomethyl-7-deazaguanine (PreQ1) at position 34 (anticodon wobble position) in tRNAs with GU(N) anticodons (tRNA-Asp, -Asn, -His and -Tyr). Catalysis occurs through a double-displacement mechanism. The nucleophile active site attacks the C1' of nucleotide 34 to detach the guanine base from the RNA, forming a covalent enzyme-RNA intermediate. The proton acceptor active site deprotonates the incoming PreQ1, allowing a nucleophilic attack on the C1' of the ribose to form the product. After dissociation, two additional enzymatic reactions on the tRNA convert PreQ1 to queuine (Q), resulting in the hypermodified nucleoside queuosine (7-(((4,5-cis-dihydroxy-2-cyclopenten-1-yl)amino)methyl)-7-deazaguanosine).</text>
</comment>
<sequence>MSFKIINQDGYARRGVLTTKTSEIQTPVFMPVGTYGTVKAMTPLQLKEIGFEIILGNAFHLNLRPGLDVIEKFEGLHKFMGWDRSVLTDSGGFQVWSLGDLRKIHANGVEFKSPLDGSMMNITPEDSIKIQLKLDADIVMIFDECTPYPSTHSQALESMQLTHRWAESSKKYFDKMHRNNLIFGIVQGGKYLDLREESLKHMMSLNFDGIAIGGLSVGEPKSIKTKVLQALADKLPSTLPHYVMGVGTPEELVEGVRYGIDMFDCVIPTRNARNGFIYTTNGILKIRNSKHKNSTLPVDQDCDCYTCSNFSRGYLHHLDKCNEILANTLLTICNLAHFYKLMKQIQGAIEQNTFEEFVDLFYDMRGLKKPKL</sequence>
<dbReference type="GO" id="GO:0008479">
    <property type="term" value="F:tRNA-guanosine(34) queuine transglycosylase activity"/>
    <property type="evidence" value="ECO:0007669"/>
    <property type="project" value="UniProtKB-UniRule"/>
</dbReference>
<dbReference type="SUPFAM" id="SSF51713">
    <property type="entry name" value="tRNA-guanine transglycosylase"/>
    <property type="match status" value="1"/>
</dbReference>
<evidence type="ECO:0000256" key="8">
    <source>
        <dbReference type="HAMAP-Rule" id="MF_00168"/>
    </source>
</evidence>
<dbReference type="NCBIfam" id="TIGR00449">
    <property type="entry name" value="tgt_general"/>
    <property type="match status" value="1"/>
</dbReference>
<dbReference type="FunFam" id="3.20.20.105:FF:000001">
    <property type="entry name" value="Queuine tRNA-ribosyltransferase"/>
    <property type="match status" value="1"/>
</dbReference>
<comment type="pathway">
    <text evidence="1 8">tRNA modification; tRNA-queuosine biosynthesis.</text>
</comment>